<feature type="region of interest" description="Disordered" evidence="11">
    <location>
        <begin position="1"/>
        <end position="33"/>
    </location>
</feature>
<evidence type="ECO:0000256" key="5">
    <source>
        <dbReference type="ARBA" id="ARBA00022679"/>
    </source>
</evidence>
<protein>
    <recommendedName>
        <fullName evidence="3">FAD:protein FMN transferase</fullName>
        <ecNumber evidence="2">2.7.1.180</ecNumber>
    </recommendedName>
    <alternativeName>
        <fullName evidence="9">Flavin transferase</fullName>
    </alternativeName>
</protein>
<evidence type="ECO:0000256" key="11">
    <source>
        <dbReference type="SAM" id="MobiDB-lite"/>
    </source>
</evidence>
<evidence type="ECO:0000256" key="8">
    <source>
        <dbReference type="ARBA" id="ARBA00022842"/>
    </source>
</evidence>
<dbReference type="InterPro" id="IPR024932">
    <property type="entry name" value="ApbE"/>
</dbReference>
<dbReference type="OrthoDB" id="9778595at2"/>
<evidence type="ECO:0000256" key="2">
    <source>
        <dbReference type="ARBA" id="ARBA00011955"/>
    </source>
</evidence>
<evidence type="ECO:0000256" key="10">
    <source>
        <dbReference type="ARBA" id="ARBA00048540"/>
    </source>
</evidence>
<dbReference type="InterPro" id="IPR003374">
    <property type="entry name" value="ApbE-like_sf"/>
</dbReference>
<dbReference type="Gene3D" id="3.10.520.10">
    <property type="entry name" value="ApbE-like domains"/>
    <property type="match status" value="1"/>
</dbReference>
<keyword evidence="4" id="KW-0285">Flavoprotein</keyword>
<dbReference type="Proteomes" id="UP000215433">
    <property type="component" value="Unassembled WGS sequence"/>
</dbReference>
<comment type="caution">
    <text evidence="12">The sequence shown here is derived from an EMBL/GenBank/DDBJ whole genome shotgun (WGS) entry which is preliminary data.</text>
</comment>
<evidence type="ECO:0000256" key="6">
    <source>
        <dbReference type="ARBA" id="ARBA00022723"/>
    </source>
</evidence>
<keyword evidence="7" id="KW-0274">FAD</keyword>
<comment type="catalytic activity">
    <reaction evidence="10">
        <text>L-threonyl-[protein] + FAD = FMN-L-threonyl-[protein] + AMP + H(+)</text>
        <dbReference type="Rhea" id="RHEA:36847"/>
        <dbReference type="Rhea" id="RHEA-COMP:11060"/>
        <dbReference type="Rhea" id="RHEA-COMP:11061"/>
        <dbReference type="ChEBI" id="CHEBI:15378"/>
        <dbReference type="ChEBI" id="CHEBI:30013"/>
        <dbReference type="ChEBI" id="CHEBI:57692"/>
        <dbReference type="ChEBI" id="CHEBI:74257"/>
        <dbReference type="ChEBI" id="CHEBI:456215"/>
        <dbReference type="EC" id="2.7.1.180"/>
    </reaction>
</comment>
<dbReference type="GO" id="GO:0016740">
    <property type="term" value="F:transferase activity"/>
    <property type="evidence" value="ECO:0007669"/>
    <property type="project" value="UniProtKB-KW"/>
</dbReference>
<dbReference type="EC" id="2.7.1.180" evidence="2"/>
<dbReference type="PANTHER" id="PTHR30040:SF2">
    <property type="entry name" value="FAD:PROTEIN FMN TRANSFERASE"/>
    <property type="match status" value="1"/>
</dbReference>
<dbReference type="AlphaFoldDB" id="A0A229VWJ1"/>
<dbReference type="SUPFAM" id="SSF143631">
    <property type="entry name" value="ApbE-like"/>
    <property type="match status" value="1"/>
</dbReference>
<organism evidence="12 13">
    <name type="scientific">Bifidobacterium vansinderenii</name>
    <dbReference type="NCBI Taxonomy" id="1984871"/>
    <lineage>
        <taxon>Bacteria</taxon>
        <taxon>Bacillati</taxon>
        <taxon>Actinomycetota</taxon>
        <taxon>Actinomycetes</taxon>
        <taxon>Bifidobacteriales</taxon>
        <taxon>Bifidobacteriaceae</taxon>
        <taxon>Bifidobacterium</taxon>
    </lineage>
</organism>
<sequence length="389" mass="41352">MENFPGNVCHGSSTPLESGVPANGNASRKPSEGPVAVSFPNALGGGIIITSSQRITSSLRDRMASRIEEFERALSRFREDSIVSAMARSPHGGRFEFPDFARPLFEFYDRLFAATEGAIDPCVGEDLTRLGYDANLTFRMESGAFAHLGREHGRATWDSVRRDGTTLITTGPVRLDFGAAGKGYMVDLLGGMVERHASDQANTRPLHYVIDAGGDLRVRTSPGPAVSHSGTSPSSATLRTADATGTAKDPAFGRRPARIALEDPDDTTRAVGLLELAYGSLCASAPSRRRWPVSGTQGSAAGTEALHEAHHLLNAIDGLPANDVRASWALVESASPEPYPTMVADGLATALFVTSAAALAESFDFQCAIITEERILAKSQGFPGRFFVA</sequence>
<evidence type="ECO:0000313" key="13">
    <source>
        <dbReference type="Proteomes" id="UP000215433"/>
    </source>
</evidence>
<gene>
    <name evidence="12" type="ORF">Tam10B_1826</name>
</gene>
<evidence type="ECO:0000256" key="4">
    <source>
        <dbReference type="ARBA" id="ARBA00022630"/>
    </source>
</evidence>
<keyword evidence="5" id="KW-0808">Transferase</keyword>
<evidence type="ECO:0000256" key="7">
    <source>
        <dbReference type="ARBA" id="ARBA00022827"/>
    </source>
</evidence>
<evidence type="ECO:0000256" key="3">
    <source>
        <dbReference type="ARBA" id="ARBA00016337"/>
    </source>
</evidence>
<comment type="cofactor">
    <cofactor evidence="1">
        <name>Mg(2+)</name>
        <dbReference type="ChEBI" id="CHEBI:18420"/>
    </cofactor>
</comment>
<keyword evidence="6" id="KW-0479">Metal-binding</keyword>
<keyword evidence="13" id="KW-1185">Reference proteome</keyword>
<evidence type="ECO:0000256" key="1">
    <source>
        <dbReference type="ARBA" id="ARBA00001946"/>
    </source>
</evidence>
<feature type="compositionally biased region" description="Polar residues" evidence="11">
    <location>
        <begin position="228"/>
        <end position="238"/>
    </location>
</feature>
<evidence type="ECO:0000256" key="9">
    <source>
        <dbReference type="ARBA" id="ARBA00031306"/>
    </source>
</evidence>
<keyword evidence="8" id="KW-0460">Magnesium</keyword>
<reference evidence="12 13" key="1">
    <citation type="submission" date="2017-05" db="EMBL/GenBank/DDBJ databases">
        <title>Bifidobacterium vansinderenii sp. nov.</title>
        <authorList>
            <person name="Lugli G.A."/>
            <person name="Duranti S."/>
            <person name="Mangifesta M."/>
        </authorList>
    </citation>
    <scope>NUCLEOTIDE SEQUENCE [LARGE SCALE GENOMIC DNA]</scope>
    <source>
        <strain evidence="12 13">Tam10B</strain>
    </source>
</reference>
<evidence type="ECO:0000313" key="12">
    <source>
        <dbReference type="EMBL" id="OXM99976.1"/>
    </source>
</evidence>
<dbReference type="GO" id="GO:0046872">
    <property type="term" value="F:metal ion binding"/>
    <property type="evidence" value="ECO:0007669"/>
    <property type="project" value="UniProtKB-KW"/>
</dbReference>
<feature type="region of interest" description="Disordered" evidence="11">
    <location>
        <begin position="220"/>
        <end position="257"/>
    </location>
</feature>
<proteinExistence type="predicted"/>
<dbReference type="Pfam" id="PF02424">
    <property type="entry name" value="ApbE"/>
    <property type="match status" value="1"/>
</dbReference>
<name>A0A229VWJ1_9BIFI</name>
<dbReference type="PANTHER" id="PTHR30040">
    <property type="entry name" value="THIAMINE BIOSYNTHESIS LIPOPROTEIN APBE"/>
    <property type="match status" value="1"/>
</dbReference>
<dbReference type="EMBL" id="NEWD01000026">
    <property type="protein sequence ID" value="OXM99976.1"/>
    <property type="molecule type" value="Genomic_DNA"/>
</dbReference>
<accession>A0A229VWJ1</accession>